<proteinExistence type="inferred from homology"/>
<name>A0ABT8KKX1_9BACT</name>
<dbReference type="Proteomes" id="UP001172082">
    <property type="component" value="Unassembled WGS sequence"/>
</dbReference>
<dbReference type="Pfam" id="PF00535">
    <property type="entry name" value="Glycos_transf_2"/>
    <property type="match status" value="1"/>
</dbReference>
<reference evidence="5" key="1">
    <citation type="submission" date="2023-06" db="EMBL/GenBank/DDBJ databases">
        <title>Genomic of Parafulvivirga corallium.</title>
        <authorList>
            <person name="Wang G."/>
        </authorList>
    </citation>
    <scope>NUCLEOTIDE SEQUENCE</scope>
    <source>
        <strain evidence="5">BMA10</strain>
    </source>
</reference>
<gene>
    <name evidence="5" type="ORF">QQ008_08325</name>
</gene>
<evidence type="ECO:0000313" key="6">
    <source>
        <dbReference type="Proteomes" id="UP001172082"/>
    </source>
</evidence>
<dbReference type="RefSeq" id="WP_346751390.1">
    <property type="nucleotide sequence ID" value="NZ_JAUJEA010000002.1"/>
</dbReference>
<organism evidence="5 6">
    <name type="scientific">Splendidivirga corallicola</name>
    <dbReference type="NCBI Taxonomy" id="3051826"/>
    <lineage>
        <taxon>Bacteria</taxon>
        <taxon>Pseudomonadati</taxon>
        <taxon>Bacteroidota</taxon>
        <taxon>Cytophagia</taxon>
        <taxon>Cytophagales</taxon>
        <taxon>Splendidivirgaceae</taxon>
        <taxon>Splendidivirga</taxon>
    </lineage>
</organism>
<dbReference type="GO" id="GO:0016757">
    <property type="term" value="F:glycosyltransferase activity"/>
    <property type="evidence" value="ECO:0007669"/>
    <property type="project" value="UniProtKB-KW"/>
</dbReference>
<accession>A0ABT8KKX1</accession>
<dbReference type="CDD" id="cd04186">
    <property type="entry name" value="GT_2_like_c"/>
    <property type="match status" value="1"/>
</dbReference>
<sequence>MLKTAIVILNYNGRDFLERFLPLVKKHSTGHQIIVADNLSTDDSVSFLQSTHPDIQLIQLTNNFGYAGGYNAALEKIEATYYVLLNSDIEVTPGWIEPIIDLMDQFEDIAACQPKILSFYEKKRFEYAGAAGGFIDSLGYPFCRGRIFDSIENDHGQYNDTRQVFWASGACLFIRSKVFHELGGFDKDFFAHMEEIDLCWRMQRSGYKIFYNSESTVYHVGGGTLPKSNSRKTYLNFRNNLSMLYKNSGFRAILWKLPLRFTMDLLAGLKFLFNGSPTDFLAILKAQFHFFLLLGSNTRKRQKTLRNPQKTKYEEIYSRSIVYSYYLKKIKFFKDLPF</sequence>
<comment type="caution">
    <text evidence="5">The sequence shown here is derived from an EMBL/GenBank/DDBJ whole genome shotgun (WGS) entry which is preliminary data.</text>
</comment>
<evidence type="ECO:0000256" key="1">
    <source>
        <dbReference type="ARBA" id="ARBA00006739"/>
    </source>
</evidence>
<dbReference type="InterPro" id="IPR029044">
    <property type="entry name" value="Nucleotide-diphossugar_trans"/>
</dbReference>
<protein>
    <submittedName>
        <fullName evidence="5">Glycosyltransferase family 2 protein</fullName>
        <ecNumber evidence="5">2.4.-.-</ecNumber>
    </submittedName>
</protein>
<comment type="similarity">
    <text evidence="1">Belongs to the glycosyltransferase 2 family.</text>
</comment>
<dbReference type="InterPro" id="IPR001173">
    <property type="entry name" value="Glyco_trans_2-like"/>
</dbReference>
<dbReference type="PANTHER" id="PTHR43179">
    <property type="entry name" value="RHAMNOSYLTRANSFERASE WBBL"/>
    <property type="match status" value="1"/>
</dbReference>
<feature type="domain" description="Glycosyltransferase 2-like" evidence="4">
    <location>
        <begin position="6"/>
        <end position="182"/>
    </location>
</feature>
<dbReference type="SUPFAM" id="SSF53448">
    <property type="entry name" value="Nucleotide-diphospho-sugar transferases"/>
    <property type="match status" value="1"/>
</dbReference>
<keyword evidence="6" id="KW-1185">Reference proteome</keyword>
<dbReference type="EMBL" id="JAUJEA010000002">
    <property type="protein sequence ID" value="MDN5201364.1"/>
    <property type="molecule type" value="Genomic_DNA"/>
</dbReference>
<keyword evidence="3 5" id="KW-0808">Transferase</keyword>
<evidence type="ECO:0000256" key="3">
    <source>
        <dbReference type="ARBA" id="ARBA00022679"/>
    </source>
</evidence>
<evidence type="ECO:0000256" key="2">
    <source>
        <dbReference type="ARBA" id="ARBA00022676"/>
    </source>
</evidence>
<evidence type="ECO:0000259" key="4">
    <source>
        <dbReference type="Pfam" id="PF00535"/>
    </source>
</evidence>
<dbReference type="Gene3D" id="3.90.550.10">
    <property type="entry name" value="Spore Coat Polysaccharide Biosynthesis Protein SpsA, Chain A"/>
    <property type="match status" value="1"/>
</dbReference>
<evidence type="ECO:0000313" key="5">
    <source>
        <dbReference type="EMBL" id="MDN5201364.1"/>
    </source>
</evidence>
<dbReference type="EC" id="2.4.-.-" evidence="5"/>
<dbReference type="PANTHER" id="PTHR43179:SF12">
    <property type="entry name" value="GALACTOFURANOSYLTRANSFERASE GLFT2"/>
    <property type="match status" value="1"/>
</dbReference>
<keyword evidence="2 5" id="KW-0328">Glycosyltransferase</keyword>